<evidence type="ECO:0000256" key="6">
    <source>
        <dbReference type="RuleBase" id="RU000487"/>
    </source>
</evidence>
<evidence type="ECO:0000256" key="1">
    <source>
        <dbReference type="ARBA" id="ARBA00004245"/>
    </source>
</evidence>
<organism evidence="7">
    <name type="scientific">Eutreptiella gymnastica</name>
    <dbReference type="NCBI Taxonomy" id="73025"/>
    <lineage>
        <taxon>Eukaryota</taxon>
        <taxon>Discoba</taxon>
        <taxon>Euglenozoa</taxon>
        <taxon>Euglenida</taxon>
        <taxon>Spirocuta</taxon>
        <taxon>Euglenophyceae</taxon>
        <taxon>Eutreptiales</taxon>
        <taxon>Eutreptiaceae</taxon>
        <taxon>Eutreptiella</taxon>
    </lineage>
</organism>
<dbReference type="GO" id="GO:0005856">
    <property type="term" value="C:cytoskeleton"/>
    <property type="evidence" value="ECO:0007669"/>
    <property type="project" value="UniProtKB-SubCell"/>
</dbReference>
<dbReference type="PROSITE" id="PS00432">
    <property type="entry name" value="ACTINS_2"/>
    <property type="match status" value="1"/>
</dbReference>
<evidence type="ECO:0000256" key="4">
    <source>
        <dbReference type="ARBA" id="ARBA00022840"/>
    </source>
</evidence>
<dbReference type="InterPro" id="IPR043129">
    <property type="entry name" value="ATPase_NBD"/>
</dbReference>
<dbReference type="PRINTS" id="PR00190">
    <property type="entry name" value="ACTIN"/>
</dbReference>
<dbReference type="Pfam" id="PF00022">
    <property type="entry name" value="Actin"/>
    <property type="match status" value="1"/>
</dbReference>
<accession>A0A7S1NVG3</accession>
<dbReference type="InterPro" id="IPR004001">
    <property type="entry name" value="Actin_CS"/>
</dbReference>
<evidence type="ECO:0000256" key="3">
    <source>
        <dbReference type="ARBA" id="ARBA00022741"/>
    </source>
</evidence>
<evidence type="ECO:0000256" key="5">
    <source>
        <dbReference type="ARBA" id="ARBA00023212"/>
    </source>
</evidence>
<reference evidence="7" key="1">
    <citation type="submission" date="2021-01" db="EMBL/GenBank/DDBJ databases">
        <authorList>
            <person name="Corre E."/>
            <person name="Pelletier E."/>
            <person name="Niang G."/>
            <person name="Scheremetjew M."/>
            <person name="Finn R."/>
            <person name="Kale V."/>
            <person name="Holt S."/>
            <person name="Cochrane G."/>
            <person name="Meng A."/>
            <person name="Brown T."/>
            <person name="Cohen L."/>
        </authorList>
    </citation>
    <scope>NUCLEOTIDE SEQUENCE</scope>
    <source>
        <strain evidence="7">NIES-381</strain>
    </source>
</reference>
<dbReference type="FunFam" id="3.30.420.40:FF:000148">
    <property type="entry name" value="Actin, alpha skeletal muscle"/>
    <property type="match status" value="1"/>
</dbReference>
<sequence length="381" mass="42280">MEEEIQQHTLVIDNGSSTIKAGFAGEDAPRACFDTLLGWPRHPGVGGVMLGAPKDNYVGQSAQENRGLLSIKNPIQNGKITDWEDMEKVWHHTVYCELVVAPEEHPVLMTELAATSRPDKEKIAKMMFEVFNVPALLIANQAVMSLYATGRTTGCVLDSGAGQTHCTPIWEGYALPHNLRPFPVAGNDITDHLIKVLREEGYPFSTRADRDAVDRMKETVMYVCENYAEEVAQAAVKTSYEREFKMPDGASIVFSQNRFAIPETMFNPAMISPSHADVPGIHKLMYNCVQSCDADLRRELLGNLVLAGGNTLFPKLEERLQREVMALAGKGATTKVVAFPERKYACWIGGSLLASLHTFPCMWVSKLEYDEYGVAIIHRKC</sequence>
<keyword evidence="3" id="KW-0547">Nucleotide-binding</keyword>
<comment type="subcellular location">
    <subcellularLocation>
        <location evidence="1">Cytoplasm</location>
        <location evidence="1">Cytoskeleton</location>
    </subcellularLocation>
</comment>
<evidence type="ECO:0000313" key="7">
    <source>
        <dbReference type="EMBL" id="CAD9043008.1"/>
    </source>
</evidence>
<dbReference type="GO" id="GO:0005524">
    <property type="term" value="F:ATP binding"/>
    <property type="evidence" value="ECO:0007669"/>
    <property type="project" value="UniProtKB-KW"/>
</dbReference>
<dbReference type="PANTHER" id="PTHR11937">
    <property type="entry name" value="ACTIN"/>
    <property type="match status" value="1"/>
</dbReference>
<keyword evidence="5" id="KW-0206">Cytoskeleton</keyword>
<dbReference type="Gene3D" id="3.90.640.10">
    <property type="entry name" value="Actin, Chain A, domain 4"/>
    <property type="match status" value="1"/>
</dbReference>
<dbReference type="SUPFAM" id="SSF53067">
    <property type="entry name" value="Actin-like ATPase domain"/>
    <property type="match status" value="2"/>
</dbReference>
<dbReference type="Gene3D" id="3.30.420.40">
    <property type="match status" value="2"/>
</dbReference>
<dbReference type="SMART" id="SM00268">
    <property type="entry name" value="ACTIN"/>
    <property type="match status" value="1"/>
</dbReference>
<keyword evidence="2" id="KW-0963">Cytoplasm</keyword>
<protein>
    <recommendedName>
        <fullName evidence="8">Actin</fullName>
    </recommendedName>
</protein>
<dbReference type="AlphaFoldDB" id="A0A7S1NVG3"/>
<gene>
    <name evidence="7" type="ORF">EGYM00392_LOCUS54190</name>
</gene>
<evidence type="ECO:0008006" key="8">
    <source>
        <dbReference type="Google" id="ProtNLM"/>
    </source>
</evidence>
<comment type="similarity">
    <text evidence="6">Belongs to the actin family.</text>
</comment>
<keyword evidence="4" id="KW-0067">ATP-binding</keyword>
<proteinExistence type="inferred from homology"/>
<dbReference type="FunFam" id="3.30.420.40:FF:000058">
    <property type="entry name" value="Putative actin-related protein 5"/>
    <property type="match status" value="1"/>
</dbReference>
<name>A0A7S1NVG3_9EUGL</name>
<dbReference type="EMBL" id="HBGA01148657">
    <property type="protein sequence ID" value="CAD9043008.1"/>
    <property type="molecule type" value="Transcribed_RNA"/>
</dbReference>
<dbReference type="InterPro" id="IPR004000">
    <property type="entry name" value="Actin"/>
</dbReference>
<evidence type="ECO:0000256" key="2">
    <source>
        <dbReference type="ARBA" id="ARBA00022490"/>
    </source>
</evidence>